<gene>
    <name evidence="1" type="ORF">G9U52_31615</name>
</gene>
<organism evidence="1 2">
    <name type="scientific">Paenibacillus agricola</name>
    <dbReference type="NCBI Taxonomy" id="2716264"/>
    <lineage>
        <taxon>Bacteria</taxon>
        <taxon>Bacillati</taxon>
        <taxon>Bacillota</taxon>
        <taxon>Bacilli</taxon>
        <taxon>Bacillales</taxon>
        <taxon>Paenibacillaceae</taxon>
        <taxon>Paenibacillus</taxon>
    </lineage>
</organism>
<reference evidence="1" key="1">
    <citation type="submission" date="2020-03" db="EMBL/GenBank/DDBJ databases">
        <title>Draft sequencing of Paenibacilllus sp. S3N08.</title>
        <authorList>
            <person name="Kim D.-U."/>
        </authorList>
    </citation>
    <scope>NUCLEOTIDE SEQUENCE</scope>
    <source>
        <strain evidence="1">S3N08</strain>
    </source>
</reference>
<evidence type="ECO:0000313" key="1">
    <source>
        <dbReference type="EMBL" id="NHN34347.1"/>
    </source>
</evidence>
<accession>A0ABX0JHF4</accession>
<dbReference type="Proteomes" id="UP001165962">
    <property type="component" value="Unassembled WGS sequence"/>
</dbReference>
<dbReference type="RefSeq" id="WP_166155196.1">
    <property type="nucleotide sequence ID" value="NZ_JAAOIW010000018.1"/>
</dbReference>
<sequence>MERSKLMNKSNVFSLQMRRALRYLLKVASNEQLQMLQKILQHCMAKRNLEQTRKLRIYGK</sequence>
<keyword evidence="2" id="KW-1185">Reference proteome</keyword>
<protein>
    <recommendedName>
        <fullName evidence="3">Spo0E like sporulation regulatory protein</fullName>
    </recommendedName>
</protein>
<dbReference type="EMBL" id="JAAOIW010000018">
    <property type="protein sequence ID" value="NHN34347.1"/>
    <property type="molecule type" value="Genomic_DNA"/>
</dbReference>
<evidence type="ECO:0000313" key="2">
    <source>
        <dbReference type="Proteomes" id="UP001165962"/>
    </source>
</evidence>
<comment type="caution">
    <text evidence="1">The sequence shown here is derived from an EMBL/GenBank/DDBJ whole genome shotgun (WGS) entry which is preliminary data.</text>
</comment>
<evidence type="ECO:0008006" key="3">
    <source>
        <dbReference type="Google" id="ProtNLM"/>
    </source>
</evidence>
<name>A0ABX0JHF4_9BACL</name>
<proteinExistence type="predicted"/>